<feature type="compositionally biased region" description="Pro residues" evidence="15">
    <location>
        <begin position="309"/>
        <end position="320"/>
    </location>
</feature>
<feature type="compositionally biased region" description="Low complexity" evidence="15">
    <location>
        <begin position="298"/>
        <end position="308"/>
    </location>
</feature>
<dbReference type="Gene3D" id="2.10.110.10">
    <property type="entry name" value="Cysteine Rich Protein"/>
    <property type="match status" value="3"/>
</dbReference>
<evidence type="ECO:0000256" key="6">
    <source>
        <dbReference type="ARBA" id="ARBA00022491"/>
    </source>
</evidence>
<feature type="domain" description="LIM zinc-binding" evidence="16">
    <location>
        <begin position="414"/>
        <end position="475"/>
    </location>
</feature>
<dbReference type="FunFam" id="2.10.110.10:FF:000036">
    <property type="entry name" value="LIM domain-containing protein 1"/>
    <property type="match status" value="1"/>
</dbReference>
<proteinExistence type="inferred from homology"/>
<dbReference type="InterPro" id="IPR047248">
    <property type="entry name" value="Ajuba-like_LIM3"/>
</dbReference>
<dbReference type="SUPFAM" id="SSF57716">
    <property type="entry name" value="Glucocorticoid receptor-like (DNA-binding domain)"/>
    <property type="match status" value="2"/>
</dbReference>
<dbReference type="GO" id="GO:0046872">
    <property type="term" value="F:metal ion binding"/>
    <property type="evidence" value="ECO:0007669"/>
    <property type="project" value="UniProtKB-KW"/>
</dbReference>
<evidence type="ECO:0000313" key="17">
    <source>
        <dbReference type="Ensembl" id="ENSSLDP00000021807.1"/>
    </source>
</evidence>
<dbReference type="STRING" id="1841481.ENSSLDP00000021807"/>
<dbReference type="GeneID" id="111664940"/>
<keyword evidence="10" id="KW-0805">Transcription regulation</keyword>
<dbReference type="GO" id="GO:0005634">
    <property type="term" value="C:nucleus"/>
    <property type="evidence" value="ECO:0007669"/>
    <property type="project" value="UniProtKB-SubCell"/>
</dbReference>
<keyword evidence="9 14" id="KW-0862">Zinc</keyword>
<dbReference type="GO" id="GO:0005667">
    <property type="term" value="C:transcription regulator complex"/>
    <property type="evidence" value="ECO:0007669"/>
    <property type="project" value="TreeGrafter"/>
</dbReference>
<keyword evidence="11 14" id="KW-0440">LIM domain</keyword>
<evidence type="ECO:0000256" key="14">
    <source>
        <dbReference type="PROSITE-ProRule" id="PRU00125"/>
    </source>
</evidence>
<evidence type="ECO:0000256" key="12">
    <source>
        <dbReference type="ARBA" id="ARBA00023163"/>
    </source>
</evidence>
<dbReference type="PROSITE" id="PS50023">
    <property type="entry name" value="LIM_DOMAIN_2"/>
    <property type="match status" value="3"/>
</dbReference>
<dbReference type="InterPro" id="IPR047172">
    <property type="entry name" value="Ajuba-like"/>
</dbReference>
<dbReference type="CDD" id="cd09355">
    <property type="entry name" value="LIM2_Ajuba_like"/>
    <property type="match status" value="1"/>
</dbReference>
<evidence type="ECO:0000313" key="18">
    <source>
        <dbReference type="Proteomes" id="UP000261360"/>
    </source>
</evidence>
<dbReference type="PANTHER" id="PTHR24219">
    <property type="entry name" value="LIM DOMAIN-CONTAINING PROTEIN JUB"/>
    <property type="match status" value="1"/>
</dbReference>
<dbReference type="InterPro" id="IPR047247">
    <property type="entry name" value="Ajuba-like_LIM2"/>
</dbReference>
<keyword evidence="13" id="KW-0539">Nucleus</keyword>
<dbReference type="OrthoDB" id="25414at2759"/>
<dbReference type="GO" id="GO:0035331">
    <property type="term" value="P:negative regulation of hippo signaling"/>
    <property type="evidence" value="ECO:0007669"/>
    <property type="project" value="TreeGrafter"/>
</dbReference>
<dbReference type="PROSITE" id="PS00478">
    <property type="entry name" value="LIM_DOMAIN_1"/>
    <property type="match status" value="1"/>
</dbReference>
<keyword evidence="18" id="KW-1185">Reference proteome</keyword>
<dbReference type="FunFam" id="2.10.110.10:FF:000028">
    <property type="entry name" value="LIM domain-containing protein 1"/>
    <property type="match status" value="1"/>
</dbReference>
<dbReference type="AlphaFoldDB" id="A0A3B4XY26"/>
<dbReference type="GO" id="GO:0007010">
    <property type="term" value="P:cytoskeleton organization"/>
    <property type="evidence" value="ECO:0007669"/>
    <property type="project" value="TreeGrafter"/>
</dbReference>
<feature type="compositionally biased region" description="Polar residues" evidence="15">
    <location>
        <begin position="221"/>
        <end position="243"/>
    </location>
</feature>
<name>A0A3B4XY26_SERLL</name>
<dbReference type="PANTHER" id="PTHR24219:SF3">
    <property type="entry name" value="LIM DOMAIN-CONTAINING PROTEIN 1"/>
    <property type="match status" value="1"/>
</dbReference>
<keyword evidence="5" id="KW-0963">Cytoplasm</keyword>
<evidence type="ECO:0000256" key="15">
    <source>
        <dbReference type="SAM" id="MobiDB-lite"/>
    </source>
</evidence>
<accession>A0A3B4XY26</accession>
<evidence type="ECO:0000256" key="2">
    <source>
        <dbReference type="ARBA" id="ARBA00004496"/>
    </source>
</evidence>
<organism evidence="17 18">
    <name type="scientific">Seriola lalandi dorsalis</name>
    <dbReference type="NCBI Taxonomy" id="1841481"/>
    <lineage>
        <taxon>Eukaryota</taxon>
        <taxon>Metazoa</taxon>
        <taxon>Chordata</taxon>
        <taxon>Craniata</taxon>
        <taxon>Vertebrata</taxon>
        <taxon>Euteleostomi</taxon>
        <taxon>Actinopterygii</taxon>
        <taxon>Neopterygii</taxon>
        <taxon>Teleostei</taxon>
        <taxon>Neoteleostei</taxon>
        <taxon>Acanthomorphata</taxon>
        <taxon>Carangaria</taxon>
        <taxon>Carangiformes</taxon>
        <taxon>Carangidae</taxon>
        <taxon>Seriola</taxon>
    </lineage>
</organism>
<keyword evidence="7 14" id="KW-0479">Metal-binding</keyword>
<evidence type="ECO:0000256" key="3">
    <source>
        <dbReference type="ARBA" id="ARBA00009611"/>
    </source>
</evidence>
<feature type="region of interest" description="Disordered" evidence="15">
    <location>
        <begin position="78"/>
        <end position="257"/>
    </location>
</feature>
<dbReference type="SMART" id="SM00132">
    <property type="entry name" value="LIM"/>
    <property type="match status" value="3"/>
</dbReference>
<dbReference type="GO" id="GO:0001666">
    <property type="term" value="P:response to hypoxia"/>
    <property type="evidence" value="ECO:0007669"/>
    <property type="project" value="TreeGrafter"/>
</dbReference>
<dbReference type="InterPro" id="IPR047245">
    <property type="entry name" value="Ajuba-like_LIM1"/>
</dbReference>
<dbReference type="GeneTree" id="ENSGT00940000159019"/>
<protein>
    <recommendedName>
        <fullName evidence="4">LIM domain-containing protein 1</fullName>
    </recommendedName>
</protein>
<dbReference type="Proteomes" id="UP000261360">
    <property type="component" value="Unplaced"/>
</dbReference>
<evidence type="ECO:0000256" key="5">
    <source>
        <dbReference type="ARBA" id="ARBA00022490"/>
    </source>
</evidence>
<evidence type="ECO:0000256" key="11">
    <source>
        <dbReference type="ARBA" id="ARBA00023038"/>
    </source>
</evidence>
<dbReference type="RefSeq" id="XP_023275520.1">
    <property type="nucleotide sequence ID" value="XM_023419752.1"/>
</dbReference>
<comment type="subcellular location">
    <subcellularLocation>
        <location evidence="2">Cytoplasm</location>
    </subcellularLocation>
    <subcellularLocation>
        <location evidence="1">Nucleus</location>
    </subcellularLocation>
</comment>
<feature type="region of interest" description="Disordered" evidence="15">
    <location>
        <begin position="287"/>
        <end position="322"/>
    </location>
</feature>
<comment type="similarity">
    <text evidence="3">Belongs to the zyxin/ajuba family.</text>
</comment>
<dbReference type="GO" id="GO:0003714">
    <property type="term" value="F:transcription corepressor activity"/>
    <property type="evidence" value="ECO:0007669"/>
    <property type="project" value="TreeGrafter"/>
</dbReference>
<feature type="domain" description="LIM zinc-binding" evidence="16">
    <location>
        <begin position="540"/>
        <end position="608"/>
    </location>
</feature>
<dbReference type="Ensembl" id="ENSSLDT00000022521.1">
    <property type="protein sequence ID" value="ENSSLDP00000021807.1"/>
    <property type="gene ID" value="ENSSLDG00000017037.1"/>
</dbReference>
<evidence type="ECO:0000256" key="9">
    <source>
        <dbReference type="ARBA" id="ARBA00022833"/>
    </source>
</evidence>
<keyword evidence="8" id="KW-0677">Repeat</keyword>
<evidence type="ECO:0000256" key="13">
    <source>
        <dbReference type="ARBA" id="ARBA00023242"/>
    </source>
</evidence>
<evidence type="ECO:0000256" key="7">
    <source>
        <dbReference type="ARBA" id="ARBA00022723"/>
    </source>
</evidence>
<keyword evidence="12" id="KW-0804">Transcription</keyword>
<dbReference type="CDD" id="cd09438">
    <property type="entry name" value="LIM3_Ajuba_like"/>
    <property type="match status" value="1"/>
</dbReference>
<dbReference type="Pfam" id="PF00412">
    <property type="entry name" value="LIM"/>
    <property type="match status" value="3"/>
</dbReference>
<feature type="compositionally biased region" description="Basic and acidic residues" evidence="15">
    <location>
        <begin position="147"/>
        <end position="156"/>
    </location>
</feature>
<feature type="compositionally biased region" description="Polar residues" evidence="15">
    <location>
        <begin position="192"/>
        <end position="214"/>
    </location>
</feature>
<dbReference type="CDD" id="cd09352">
    <property type="entry name" value="LIM1_Ajuba_like"/>
    <property type="match status" value="1"/>
</dbReference>
<evidence type="ECO:0000256" key="1">
    <source>
        <dbReference type="ARBA" id="ARBA00004123"/>
    </source>
</evidence>
<reference evidence="17" key="2">
    <citation type="submission" date="2025-09" db="UniProtKB">
        <authorList>
            <consortium name="Ensembl"/>
        </authorList>
    </citation>
    <scope>IDENTIFICATION</scope>
</reference>
<dbReference type="InterPro" id="IPR001781">
    <property type="entry name" value="Znf_LIM"/>
</dbReference>
<dbReference type="FunFam" id="2.10.110.10:FF:000037">
    <property type="entry name" value="LIM domain-containing protein 1"/>
    <property type="match status" value="1"/>
</dbReference>
<evidence type="ECO:0000259" key="16">
    <source>
        <dbReference type="PROSITE" id="PS50023"/>
    </source>
</evidence>
<feature type="domain" description="LIM zinc-binding" evidence="16">
    <location>
        <begin position="479"/>
        <end position="539"/>
    </location>
</feature>
<reference evidence="17" key="1">
    <citation type="submission" date="2025-08" db="UniProtKB">
        <authorList>
            <consortium name="Ensembl"/>
        </authorList>
    </citation>
    <scope>IDENTIFICATION</scope>
</reference>
<evidence type="ECO:0000256" key="10">
    <source>
        <dbReference type="ARBA" id="ARBA00023015"/>
    </source>
</evidence>
<dbReference type="GO" id="GO:0005912">
    <property type="term" value="C:adherens junction"/>
    <property type="evidence" value="ECO:0007669"/>
    <property type="project" value="TreeGrafter"/>
</dbReference>
<evidence type="ECO:0000256" key="8">
    <source>
        <dbReference type="ARBA" id="ARBA00022737"/>
    </source>
</evidence>
<dbReference type="GO" id="GO:0000932">
    <property type="term" value="C:P-body"/>
    <property type="evidence" value="ECO:0007669"/>
    <property type="project" value="TreeGrafter"/>
</dbReference>
<sequence>MDKYEDLGLEASKFIEDLNMYEASRDGLFRMRRDAGNNPDFEETRRVFASKMTKIHMQKQQEEIAKNNQAIRMNGGHNSTYYTKDRPPINSYRQPGEAAAKPPILSGPVPGTTTGSPYAQFDGQKQHTGIQSELPAGRAYGYGNSYDNKERLEPHSYQHNTPTPPSPGNASHSAPTHARHPVSQPAAWAPSRESQLSPSLPGSVGNSASQQQPQRLPAPPTVNSLPSQQSQVVTPSVNRSPPSSAGPAIGWAGEPSGSAKPDLLPALPLSAFTGGADFHVQQPSIQPAAHYVPPSPTSRPSTSHNGPVPASPIVPAPSETPQPKVQVISATLSHGNVSKSSSQGQVQSQIPSYGQVARVEAEVPCSPKPVQLTCQPLLTQPPEQGPSAAEIKLEALTKRLEKEMDAQPKADYFGVCVKCNKAVYGANQACQAMGSLYHDSCFTCSACSRRLRGKAFYYVGGKVFCEEDFLYSGFQQSADKCNACGHLIMDMILQALGKSYHPGCFRCVVCNESLDGVPFTVDTENKIYCVKDYHKVLAPKCAACNQPILPSEGSDETIRVVSMDKDYHVECYHCEDCKLELNDEEGHRCYPLNGHLLCHSCHLKHIEPGCSSSITTASY</sequence>
<evidence type="ECO:0000256" key="4">
    <source>
        <dbReference type="ARBA" id="ARBA00015501"/>
    </source>
</evidence>
<keyword evidence="6" id="KW-0678">Repressor</keyword>